<keyword evidence="10" id="KW-1185">Reference proteome</keyword>
<dbReference type="InterPro" id="IPR004358">
    <property type="entry name" value="Sig_transdc_His_kin-like_C"/>
</dbReference>
<keyword evidence="6" id="KW-0067">ATP-binding</keyword>
<feature type="transmembrane region" description="Helical" evidence="7">
    <location>
        <begin position="221"/>
        <end position="246"/>
    </location>
</feature>
<dbReference type="EC" id="2.7.13.3" evidence="2"/>
<dbReference type="InterPro" id="IPR036890">
    <property type="entry name" value="HATPase_C_sf"/>
</dbReference>
<evidence type="ECO:0000256" key="1">
    <source>
        <dbReference type="ARBA" id="ARBA00000085"/>
    </source>
</evidence>
<dbReference type="InterPro" id="IPR035965">
    <property type="entry name" value="PAS-like_dom_sf"/>
</dbReference>
<keyword evidence="5" id="KW-0418">Kinase</keyword>
<feature type="transmembrane region" description="Helical" evidence="7">
    <location>
        <begin position="117"/>
        <end position="137"/>
    </location>
</feature>
<evidence type="ECO:0000256" key="2">
    <source>
        <dbReference type="ARBA" id="ARBA00012438"/>
    </source>
</evidence>
<comment type="catalytic activity">
    <reaction evidence="1">
        <text>ATP + protein L-histidine = ADP + protein N-phospho-L-histidine.</text>
        <dbReference type="EC" id="2.7.13.3"/>
    </reaction>
</comment>
<evidence type="ECO:0000256" key="3">
    <source>
        <dbReference type="ARBA" id="ARBA00022679"/>
    </source>
</evidence>
<dbReference type="Pfam" id="PF02518">
    <property type="entry name" value="HATPase_c"/>
    <property type="match status" value="1"/>
</dbReference>
<dbReference type="PRINTS" id="PR00344">
    <property type="entry name" value="BCTRLSENSOR"/>
</dbReference>
<reference evidence="9 10" key="1">
    <citation type="submission" date="2019-01" db="EMBL/GenBank/DDBJ databases">
        <title>Halorientalis sp. F13-25 a new haloarchaeum isolated from hypersaline water.</title>
        <authorList>
            <person name="Ana D.-V."/>
            <person name="Cristina S.-P."/>
            <person name="Antonio V."/>
        </authorList>
    </citation>
    <scope>NUCLEOTIDE SEQUENCE [LARGE SCALE GENOMIC DNA]</scope>
    <source>
        <strain evidence="9 10">F13-25</strain>
    </source>
</reference>
<organism evidence="9 10">
    <name type="scientific">Halorientalis pallida</name>
    <dbReference type="NCBI Taxonomy" id="2479928"/>
    <lineage>
        <taxon>Archaea</taxon>
        <taxon>Methanobacteriati</taxon>
        <taxon>Methanobacteriota</taxon>
        <taxon>Stenosarchaea group</taxon>
        <taxon>Halobacteria</taxon>
        <taxon>Halobacteriales</taxon>
        <taxon>Haloarculaceae</taxon>
        <taxon>Halorientalis</taxon>
    </lineage>
</organism>
<keyword evidence="3" id="KW-0808">Transferase</keyword>
<dbReference type="GO" id="GO:0004673">
    <property type="term" value="F:protein histidine kinase activity"/>
    <property type="evidence" value="ECO:0007669"/>
    <property type="project" value="UniProtKB-EC"/>
</dbReference>
<comment type="caution">
    <text evidence="9">The sequence shown here is derived from an EMBL/GenBank/DDBJ whole genome shotgun (WGS) entry which is preliminary data.</text>
</comment>
<keyword evidence="7" id="KW-0472">Membrane</keyword>
<evidence type="ECO:0000256" key="5">
    <source>
        <dbReference type="ARBA" id="ARBA00022777"/>
    </source>
</evidence>
<feature type="transmembrane region" description="Helical" evidence="7">
    <location>
        <begin position="149"/>
        <end position="169"/>
    </location>
</feature>
<dbReference type="InterPro" id="IPR050980">
    <property type="entry name" value="2C_sensor_his_kinase"/>
</dbReference>
<dbReference type="InterPro" id="IPR031621">
    <property type="entry name" value="HisKA_7TM"/>
</dbReference>
<name>A0A498KVM2_9EURY</name>
<dbReference type="PANTHER" id="PTHR44936">
    <property type="entry name" value="SENSOR PROTEIN CREC"/>
    <property type="match status" value="1"/>
</dbReference>
<evidence type="ECO:0000256" key="6">
    <source>
        <dbReference type="ARBA" id="ARBA00022840"/>
    </source>
</evidence>
<evidence type="ECO:0000256" key="4">
    <source>
        <dbReference type="ARBA" id="ARBA00022741"/>
    </source>
</evidence>
<gene>
    <name evidence="9" type="ORF">EAF64_13275</name>
</gene>
<keyword evidence="4" id="KW-0547">Nucleotide-binding</keyword>
<proteinExistence type="predicted"/>
<feature type="transmembrane region" description="Helical" evidence="7">
    <location>
        <begin position="86"/>
        <end position="105"/>
    </location>
</feature>
<feature type="transmembrane region" description="Helical" evidence="7">
    <location>
        <begin position="181"/>
        <end position="201"/>
    </location>
</feature>
<feature type="transmembrane region" description="Helical" evidence="7">
    <location>
        <begin position="292"/>
        <end position="313"/>
    </location>
</feature>
<keyword evidence="7" id="KW-1133">Transmembrane helix</keyword>
<accession>A0A498KVM2</accession>
<dbReference type="AlphaFoldDB" id="A0A498KVM2"/>
<evidence type="ECO:0000313" key="10">
    <source>
        <dbReference type="Proteomes" id="UP000289691"/>
    </source>
</evidence>
<evidence type="ECO:0000256" key="7">
    <source>
        <dbReference type="SAM" id="Phobius"/>
    </source>
</evidence>
<dbReference type="SMART" id="SM00387">
    <property type="entry name" value="HATPase_c"/>
    <property type="match status" value="1"/>
</dbReference>
<dbReference type="SUPFAM" id="SSF55785">
    <property type="entry name" value="PYP-like sensor domain (PAS domain)"/>
    <property type="match status" value="1"/>
</dbReference>
<dbReference type="InterPro" id="IPR005467">
    <property type="entry name" value="His_kinase_dom"/>
</dbReference>
<keyword evidence="7" id="KW-0812">Transmembrane</keyword>
<dbReference type="PANTHER" id="PTHR44936:SF10">
    <property type="entry name" value="SENSOR PROTEIN RSTB"/>
    <property type="match status" value="1"/>
</dbReference>
<feature type="transmembrane region" description="Helical" evidence="7">
    <location>
        <begin position="258"/>
        <end position="280"/>
    </location>
</feature>
<dbReference type="Gene3D" id="3.30.450.20">
    <property type="entry name" value="PAS domain"/>
    <property type="match status" value="1"/>
</dbReference>
<dbReference type="Gene3D" id="3.30.565.10">
    <property type="entry name" value="Histidine kinase-like ATPase, C-terminal domain"/>
    <property type="match status" value="1"/>
</dbReference>
<sequence length="669" mass="72134">MWAVQIQIQRCPLAPVQRPVGTQPARRPRIEVLPAPDDELLTSHTPLWPGVRISTLGPTSRCRPREPTERYVIRGAVAPHVFPTTIYPVVGSFAAAAGTLALGYYLRSVRDRPGATWLLVVLGVQFALTAGYGVGYLVSDYWLRWAVEVLFWVAYICLGALFIAFALAYTGRGHVIRSPWFRLLAGLTVLLSLLVVTNPLHELVWADFAVRSTWGLTTASFTRHGGAFLILGVTSIGTAVGTLLLVDTIISYGDVYRGEALAVALSPLPPGIGLIAWTFGIVPAPGINVAPVLFLAHVAFDAYAFVGSGMFDFHPATRRAGNRAAIADLGNPVVVVDEQRRVVNYNPAAESTFDLTGRGVLTEPFTACYEGDEIDPSEREQDATIRTDAGRRTFKVTSTDLDDGTGAHLGYTLVFQDITAERRREQRLAVLNRVLRHNLRNDLTVVDMNLDAAADRADADVAELLDPAREKTQGLVSLSEKARSFERVVEDDTESLVAVQDVVGEVVTELREEFSDATVEIAGTDAALLRINPALLRVVVRNLVENALEHGRIGEDAAASDGGEDTAPDPDVTVSVTTDDDAVTVTVSDRGPGVPDHELAVIEDGDETDLEHGSGLGLWLITWSVDAAGGDVTFDVTETGTTATVRFPVVGVEGEHYEPAADREVSTDG</sequence>
<dbReference type="Proteomes" id="UP000289691">
    <property type="component" value="Unassembled WGS sequence"/>
</dbReference>
<feature type="domain" description="Histidine kinase" evidence="8">
    <location>
        <begin position="434"/>
        <end position="651"/>
    </location>
</feature>
<evidence type="ECO:0000313" key="9">
    <source>
        <dbReference type="EMBL" id="RXK48639.1"/>
    </source>
</evidence>
<dbReference type="InterPro" id="IPR003594">
    <property type="entry name" value="HATPase_dom"/>
</dbReference>
<dbReference type="GO" id="GO:0005524">
    <property type="term" value="F:ATP binding"/>
    <property type="evidence" value="ECO:0007669"/>
    <property type="project" value="UniProtKB-KW"/>
</dbReference>
<dbReference type="EMBL" id="RDFA01000004">
    <property type="protein sequence ID" value="RXK48639.1"/>
    <property type="molecule type" value="Genomic_DNA"/>
</dbReference>
<dbReference type="Pfam" id="PF16927">
    <property type="entry name" value="HisKA_7TM"/>
    <property type="match status" value="1"/>
</dbReference>
<dbReference type="PROSITE" id="PS50109">
    <property type="entry name" value="HIS_KIN"/>
    <property type="match status" value="1"/>
</dbReference>
<evidence type="ECO:0000259" key="8">
    <source>
        <dbReference type="PROSITE" id="PS50109"/>
    </source>
</evidence>
<dbReference type="SUPFAM" id="SSF55874">
    <property type="entry name" value="ATPase domain of HSP90 chaperone/DNA topoisomerase II/histidine kinase"/>
    <property type="match status" value="1"/>
</dbReference>
<protein>
    <recommendedName>
        <fullName evidence="2">histidine kinase</fullName>
        <ecNumber evidence="2">2.7.13.3</ecNumber>
    </recommendedName>
</protein>